<feature type="coiled-coil region" evidence="1">
    <location>
        <begin position="58"/>
        <end position="156"/>
    </location>
</feature>
<dbReference type="Gene3D" id="1.10.287.1490">
    <property type="match status" value="1"/>
</dbReference>
<keyword evidence="1" id="KW-0175">Coiled coil</keyword>
<dbReference type="STRING" id="1408189.CLAC_08280"/>
<dbReference type="OrthoDB" id="9784388at2"/>
<dbReference type="EMBL" id="CP006841">
    <property type="protein sequence ID" value="ALA68588.1"/>
    <property type="molecule type" value="Genomic_DNA"/>
</dbReference>
<evidence type="ECO:0000259" key="2">
    <source>
        <dbReference type="Pfam" id="PF02591"/>
    </source>
</evidence>
<evidence type="ECO:0000313" key="4">
    <source>
        <dbReference type="EMBL" id="ALA68588.1"/>
    </source>
</evidence>
<dbReference type="AlphaFoldDB" id="A0A0K2H3R3"/>
<evidence type="ECO:0000256" key="1">
    <source>
        <dbReference type="SAM" id="Coils"/>
    </source>
</evidence>
<feature type="domain" description="C4-type zinc ribbon" evidence="2">
    <location>
        <begin position="201"/>
        <end position="235"/>
    </location>
</feature>
<proteinExistence type="predicted"/>
<dbReference type="InterPro" id="IPR056003">
    <property type="entry name" value="CT398_CC_hairpin"/>
</dbReference>
<keyword evidence="5" id="KW-1185">Reference proteome</keyword>
<dbReference type="InterPro" id="IPR003743">
    <property type="entry name" value="Zf-RING_7"/>
</dbReference>
<dbReference type="KEGG" id="clw:CLAC_08280"/>
<accession>A0A0K2H3R3</accession>
<dbReference type="Pfam" id="PF24481">
    <property type="entry name" value="CT398_CC"/>
    <property type="match status" value="1"/>
</dbReference>
<evidence type="ECO:0000313" key="5">
    <source>
        <dbReference type="Proteomes" id="UP000058446"/>
    </source>
</evidence>
<sequence length="246" mass="27216">MKMSPRQQAAMLEAAQEQTRLDGLIARAACLPEKAELDRLEGSLRRELTGGARSKLNAADLGRDIAKLQSDISKLIAREKADRLSLGAVEDKFERRELQRDMESTRRRRLRTERKLEEYKKMQQAYAADAQRSVGAEEANKDIAEARERLAGAERDIRARIAVAETKLQERISALEGDAAKLYGKLSQANGIPVAKIDGRTCGSCFMELDVGTLHDFDALPADQVTFCPECGAMLVRPATLAVAMK</sequence>
<feature type="domain" description="CT398-like coiled coil hairpin" evidence="3">
    <location>
        <begin position="19"/>
        <end position="190"/>
    </location>
</feature>
<name>A0A0K2H3R3_9CORY</name>
<organism evidence="4 5">
    <name type="scientific">Corynebacterium lactis RW2-5</name>
    <dbReference type="NCBI Taxonomy" id="1408189"/>
    <lineage>
        <taxon>Bacteria</taxon>
        <taxon>Bacillati</taxon>
        <taxon>Actinomycetota</taxon>
        <taxon>Actinomycetes</taxon>
        <taxon>Mycobacteriales</taxon>
        <taxon>Corynebacteriaceae</taxon>
        <taxon>Corynebacterium</taxon>
    </lineage>
</organism>
<reference evidence="4 5" key="1">
    <citation type="submission" date="2013-10" db="EMBL/GenBank/DDBJ databases">
        <title>Complete genome sequence of Corynebacterium lactis DSM 45799(T), isolated from raw cow milk.</title>
        <authorList>
            <person name="Ruckert C."/>
            <person name="Albersmeier A."/>
            <person name="Lipski A."/>
            <person name="Kalinowski J."/>
        </authorList>
    </citation>
    <scope>NUCLEOTIDE SEQUENCE [LARGE SCALE GENOMIC DNA]</scope>
    <source>
        <strain evidence="4 5">RW2-5</strain>
    </source>
</reference>
<dbReference type="RefSeq" id="WP_053412484.1">
    <property type="nucleotide sequence ID" value="NZ_CP006841.1"/>
</dbReference>
<dbReference type="PATRIC" id="fig|1408189.4.peg.1659"/>
<dbReference type="Proteomes" id="UP000058446">
    <property type="component" value="Chromosome"/>
</dbReference>
<dbReference type="Pfam" id="PF02591">
    <property type="entry name" value="Zn_ribbon_9"/>
    <property type="match status" value="1"/>
</dbReference>
<protein>
    <submittedName>
        <fullName evidence="4">Uncharacterized protein</fullName>
    </submittedName>
</protein>
<gene>
    <name evidence="4" type="ORF">CLAC_08280</name>
</gene>
<evidence type="ECO:0000259" key="3">
    <source>
        <dbReference type="Pfam" id="PF24481"/>
    </source>
</evidence>